<evidence type="ECO:0000313" key="2">
    <source>
        <dbReference type="EMBL" id="GBL84612.1"/>
    </source>
</evidence>
<organism evidence="2 3">
    <name type="scientific">Araneus ventricosus</name>
    <name type="common">Orbweaver spider</name>
    <name type="synonym">Epeira ventricosa</name>
    <dbReference type="NCBI Taxonomy" id="182803"/>
    <lineage>
        <taxon>Eukaryota</taxon>
        <taxon>Metazoa</taxon>
        <taxon>Ecdysozoa</taxon>
        <taxon>Arthropoda</taxon>
        <taxon>Chelicerata</taxon>
        <taxon>Arachnida</taxon>
        <taxon>Araneae</taxon>
        <taxon>Araneomorphae</taxon>
        <taxon>Entelegynae</taxon>
        <taxon>Araneoidea</taxon>
        <taxon>Araneidae</taxon>
        <taxon>Araneus</taxon>
    </lineage>
</organism>
<dbReference type="EMBL" id="BGPR01000038">
    <property type="protein sequence ID" value="GBL84612.1"/>
    <property type="molecule type" value="Genomic_DNA"/>
</dbReference>
<keyword evidence="3" id="KW-1185">Reference proteome</keyword>
<proteinExistence type="predicted"/>
<name>A0A4Y2AX23_ARAVE</name>
<dbReference type="Proteomes" id="UP000499080">
    <property type="component" value="Unassembled WGS sequence"/>
</dbReference>
<evidence type="ECO:0000256" key="1">
    <source>
        <dbReference type="SAM" id="MobiDB-lite"/>
    </source>
</evidence>
<sequence>MPLTVPESPYQNGVSERMNQALMNTTRSNLDSIQNFGQKQFPQQLSFVTNAHLLRSIGTFQNEYGQARKYTQTTSESLDAEPGVEPCTQWR</sequence>
<accession>A0A4Y2AX23</accession>
<reference evidence="2 3" key="1">
    <citation type="journal article" date="2019" name="Sci. Rep.">
        <title>Orb-weaving spider Araneus ventricosus genome elucidates the spidroin gene catalogue.</title>
        <authorList>
            <person name="Kono N."/>
            <person name="Nakamura H."/>
            <person name="Ohtoshi R."/>
            <person name="Moran D.A.P."/>
            <person name="Shinohara A."/>
            <person name="Yoshida Y."/>
            <person name="Fujiwara M."/>
            <person name="Mori M."/>
            <person name="Tomita M."/>
            <person name="Arakawa K."/>
        </authorList>
    </citation>
    <scope>NUCLEOTIDE SEQUENCE [LARGE SCALE GENOMIC DNA]</scope>
</reference>
<comment type="caution">
    <text evidence="2">The sequence shown here is derived from an EMBL/GenBank/DDBJ whole genome shotgun (WGS) entry which is preliminary data.</text>
</comment>
<dbReference type="InterPro" id="IPR012337">
    <property type="entry name" value="RNaseH-like_sf"/>
</dbReference>
<gene>
    <name evidence="2" type="ORF">AVEN_191075_1</name>
</gene>
<feature type="region of interest" description="Disordered" evidence="1">
    <location>
        <begin position="72"/>
        <end position="91"/>
    </location>
</feature>
<protein>
    <submittedName>
        <fullName evidence="2">Uncharacterized protein</fullName>
    </submittedName>
</protein>
<dbReference type="AlphaFoldDB" id="A0A4Y2AX23"/>
<evidence type="ECO:0000313" key="3">
    <source>
        <dbReference type="Proteomes" id="UP000499080"/>
    </source>
</evidence>
<dbReference type="SUPFAM" id="SSF53098">
    <property type="entry name" value="Ribonuclease H-like"/>
    <property type="match status" value="1"/>
</dbReference>